<evidence type="ECO:0000313" key="2">
    <source>
        <dbReference type="Proteomes" id="UP001596043"/>
    </source>
</evidence>
<dbReference type="EMBL" id="JBHSFV010000020">
    <property type="protein sequence ID" value="MFC4636463.1"/>
    <property type="molecule type" value="Genomic_DNA"/>
</dbReference>
<dbReference type="PROSITE" id="PS51257">
    <property type="entry name" value="PROKAR_LIPOPROTEIN"/>
    <property type="match status" value="1"/>
</dbReference>
<keyword evidence="2" id="KW-1185">Reference proteome</keyword>
<name>A0ABV9I2X5_9FLAO</name>
<gene>
    <name evidence="1" type="ORF">ACFO3O_21330</name>
</gene>
<sequence length="245" mass="27830">MKYIKQSLHKVHSKVLFVVAVALFLGCSSTKQFQLSKENTNAITLGAIVKKEGTLKNNIEIKGMPVLDQKLRVSLVEKEFTKASFAQYKKVFNLEKPTVSYNDTIAKKPIYLEVELIDDIGYASAINQDKSTSEYIRNSKKAGVISKIAVIPQKAIDMTTMTAAFLEPIGNQTYALTLYNEKERLTTIPFSDMVIFDYQTSFFCYGKNQRNQVVVMDITEEGKACKRPLERKVKKLEKIKKLVDY</sequence>
<dbReference type="RefSeq" id="WP_379982682.1">
    <property type="nucleotide sequence ID" value="NZ_JBHSFV010000020.1"/>
</dbReference>
<comment type="caution">
    <text evidence="1">The sequence shown here is derived from an EMBL/GenBank/DDBJ whole genome shotgun (WGS) entry which is preliminary data.</text>
</comment>
<dbReference type="Proteomes" id="UP001596043">
    <property type="component" value="Unassembled WGS sequence"/>
</dbReference>
<organism evidence="1 2">
    <name type="scientific">Dokdonia ponticola</name>
    <dbReference type="NCBI Taxonomy" id="2041041"/>
    <lineage>
        <taxon>Bacteria</taxon>
        <taxon>Pseudomonadati</taxon>
        <taxon>Bacteroidota</taxon>
        <taxon>Flavobacteriia</taxon>
        <taxon>Flavobacteriales</taxon>
        <taxon>Flavobacteriaceae</taxon>
        <taxon>Dokdonia</taxon>
    </lineage>
</organism>
<proteinExistence type="predicted"/>
<evidence type="ECO:0008006" key="3">
    <source>
        <dbReference type="Google" id="ProtNLM"/>
    </source>
</evidence>
<protein>
    <recommendedName>
        <fullName evidence="3">Lipoprotein</fullName>
    </recommendedName>
</protein>
<evidence type="ECO:0000313" key="1">
    <source>
        <dbReference type="EMBL" id="MFC4636463.1"/>
    </source>
</evidence>
<reference evidence="2" key="1">
    <citation type="journal article" date="2019" name="Int. J. Syst. Evol. Microbiol.">
        <title>The Global Catalogue of Microorganisms (GCM) 10K type strain sequencing project: providing services to taxonomists for standard genome sequencing and annotation.</title>
        <authorList>
            <consortium name="The Broad Institute Genomics Platform"/>
            <consortium name="The Broad Institute Genome Sequencing Center for Infectious Disease"/>
            <person name="Wu L."/>
            <person name="Ma J."/>
        </authorList>
    </citation>
    <scope>NUCLEOTIDE SEQUENCE [LARGE SCALE GENOMIC DNA]</scope>
    <source>
        <strain evidence="2">YJ-61-S</strain>
    </source>
</reference>
<accession>A0ABV9I2X5</accession>